<dbReference type="SUPFAM" id="SSF55874">
    <property type="entry name" value="ATPase domain of HSP90 chaperone/DNA topoisomerase II/histidine kinase"/>
    <property type="match status" value="1"/>
</dbReference>
<dbReference type="InterPro" id="IPR050736">
    <property type="entry name" value="Sensor_HK_Regulatory"/>
</dbReference>
<dbReference type="InterPro" id="IPR036097">
    <property type="entry name" value="HisK_dim/P_sf"/>
</dbReference>
<evidence type="ECO:0000259" key="13">
    <source>
        <dbReference type="PROSITE" id="PS50109"/>
    </source>
</evidence>
<dbReference type="RefSeq" id="WP_188802579.1">
    <property type="nucleotide sequence ID" value="NZ_BMOK01000005.1"/>
</dbReference>
<dbReference type="PROSITE" id="PS50109">
    <property type="entry name" value="HIS_KIN"/>
    <property type="match status" value="1"/>
</dbReference>
<evidence type="ECO:0000256" key="11">
    <source>
        <dbReference type="SAM" id="MobiDB-lite"/>
    </source>
</evidence>
<keyword evidence="9" id="KW-0902">Two-component regulatory system</keyword>
<keyword evidence="10 12" id="KW-0472">Membrane</keyword>
<reference evidence="14" key="2">
    <citation type="submission" date="2020-09" db="EMBL/GenBank/DDBJ databases">
        <authorList>
            <person name="Sun Q."/>
            <person name="Ohkuma M."/>
        </authorList>
    </citation>
    <scope>NUCLEOTIDE SEQUENCE</scope>
    <source>
        <strain evidence="14">JCM 15325</strain>
    </source>
</reference>
<dbReference type="Proteomes" id="UP000654670">
    <property type="component" value="Unassembled WGS sequence"/>
</dbReference>
<dbReference type="SMART" id="SM00387">
    <property type="entry name" value="HATPase_c"/>
    <property type="match status" value="1"/>
</dbReference>
<organism evidence="14 15">
    <name type="scientific">Sporolactobacillus putidus</name>
    <dbReference type="NCBI Taxonomy" id="492735"/>
    <lineage>
        <taxon>Bacteria</taxon>
        <taxon>Bacillati</taxon>
        <taxon>Bacillota</taxon>
        <taxon>Bacilli</taxon>
        <taxon>Bacillales</taxon>
        <taxon>Sporolactobacillaceae</taxon>
        <taxon>Sporolactobacillus</taxon>
    </lineage>
</organism>
<dbReference type="PANTHER" id="PTHR43711">
    <property type="entry name" value="TWO-COMPONENT HISTIDINE KINASE"/>
    <property type="match status" value="1"/>
</dbReference>
<comment type="caution">
    <text evidence="14">The sequence shown here is derived from an EMBL/GenBank/DDBJ whole genome shotgun (WGS) entry which is preliminary data.</text>
</comment>
<dbReference type="SUPFAM" id="SSF47384">
    <property type="entry name" value="Homodimeric domain of signal transducing histidine kinase"/>
    <property type="match status" value="1"/>
</dbReference>
<reference evidence="14" key="1">
    <citation type="journal article" date="2014" name="Int. J. Syst. Evol. Microbiol.">
        <title>Complete genome sequence of Corynebacterium casei LMG S-19264T (=DSM 44701T), isolated from a smear-ripened cheese.</title>
        <authorList>
            <consortium name="US DOE Joint Genome Institute (JGI-PGF)"/>
            <person name="Walter F."/>
            <person name="Albersmeier A."/>
            <person name="Kalinowski J."/>
            <person name="Ruckert C."/>
        </authorList>
    </citation>
    <scope>NUCLEOTIDE SEQUENCE</scope>
    <source>
        <strain evidence="14">JCM 15325</strain>
    </source>
</reference>
<evidence type="ECO:0000313" key="15">
    <source>
        <dbReference type="Proteomes" id="UP000654670"/>
    </source>
</evidence>
<keyword evidence="7 14" id="KW-0418">Kinase</keyword>
<evidence type="ECO:0000256" key="4">
    <source>
        <dbReference type="ARBA" id="ARBA00022553"/>
    </source>
</evidence>
<evidence type="ECO:0000256" key="12">
    <source>
        <dbReference type="SAM" id="Phobius"/>
    </source>
</evidence>
<dbReference type="Pfam" id="PF02518">
    <property type="entry name" value="HATPase_c"/>
    <property type="match status" value="1"/>
</dbReference>
<feature type="region of interest" description="Disordered" evidence="11">
    <location>
        <begin position="416"/>
        <end position="441"/>
    </location>
</feature>
<dbReference type="SMART" id="SM00388">
    <property type="entry name" value="HisKA"/>
    <property type="match status" value="1"/>
</dbReference>
<dbReference type="Pfam" id="PF00512">
    <property type="entry name" value="HisKA"/>
    <property type="match status" value="1"/>
</dbReference>
<dbReference type="AlphaFoldDB" id="A0A917S403"/>
<evidence type="ECO:0000256" key="5">
    <source>
        <dbReference type="ARBA" id="ARBA00022679"/>
    </source>
</evidence>
<evidence type="ECO:0000256" key="2">
    <source>
        <dbReference type="ARBA" id="ARBA00004651"/>
    </source>
</evidence>
<dbReference type="FunFam" id="3.30.565.10:FF:000006">
    <property type="entry name" value="Sensor histidine kinase WalK"/>
    <property type="match status" value="1"/>
</dbReference>
<keyword evidence="5" id="KW-0808">Transferase</keyword>
<keyword evidence="12" id="KW-1133">Transmembrane helix</keyword>
<evidence type="ECO:0000256" key="7">
    <source>
        <dbReference type="ARBA" id="ARBA00022777"/>
    </source>
</evidence>
<dbReference type="InterPro" id="IPR005467">
    <property type="entry name" value="His_kinase_dom"/>
</dbReference>
<keyword evidence="6" id="KW-0547">Nucleotide-binding</keyword>
<feature type="transmembrane region" description="Helical" evidence="12">
    <location>
        <begin position="149"/>
        <end position="172"/>
    </location>
</feature>
<evidence type="ECO:0000313" key="14">
    <source>
        <dbReference type="EMBL" id="GGL52858.1"/>
    </source>
</evidence>
<keyword evidence="12" id="KW-0812">Transmembrane</keyword>
<keyword evidence="8" id="KW-0067">ATP-binding</keyword>
<dbReference type="EMBL" id="BMOK01000005">
    <property type="protein sequence ID" value="GGL52858.1"/>
    <property type="molecule type" value="Genomic_DNA"/>
</dbReference>
<dbReference type="Gene3D" id="3.30.565.10">
    <property type="entry name" value="Histidine kinase-like ATPase, C-terminal domain"/>
    <property type="match status" value="1"/>
</dbReference>
<protein>
    <recommendedName>
        <fullName evidence="3">histidine kinase</fullName>
        <ecNumber evidence="3">2.7.13.3</ecNumber>
    </recommendedName>
</protein>
<name>A0A917S403_9BACL</name>
<gene>
    <name evidence="14" type="ORF">GCM10007968_16090</name>
</gene>
<evidence type="ECO:0000256" key="6">
    <source>
        <dbReference type="ARBA" id="ARBA00022741"/>
    </source>
</evidence>
<dbReference type="InterPro" id="IPR004358">
    <property type="entry name" value="Sig_transdc_His_kin-like_C"/>
</dbReference>
<sequence>MFRKTLIKLTVLNSIILICLISLLGGTIYIYEKTVLYQGSDQILTRASGILSSPEGGTLLPHDPRLRDPRLSFAILNQNNEVLFSNRVDSLNTDTIKPFLTKKTDQIVEKKVAGYYFHVLVDRINTNKTALTIYFIINIDPERNLLNTLLSIILGGMAIGTLFSVALGYILARWALRPIRNAWDKQNRFVADASHELRTPLSIIQLKIEGLLRQPKRHIQDTGEDIAVMLDETRRLSKLVGSLLTLARSDANRLEVNLEPLDMKRMLKKVTEPFAEMADFEGKTFILELDKKPIIINGDEQRIHQLLVILLDNAMKFTKKGGEIAVSCTQDYKTVTLKVSDSGIGISEKDLPHIFDRFFQADASRTDRKGTGLGLAIAQWIVEKHRGRIEVDSKPGEGTVFTVYLPLIRKEDRTPELLKAGEKVRRNNDEPGKGEANEQLS</sequence>
<feature type="transmembrane region" description="Helical" evidence="12">
    <location>
        <begin position="12"/>
        <end position="31"/>
    </location>
</feature>
<dbReference type="EC" id="2.7.13.3" evidence="3"/>
<comment type="catalytic activity">
    <reaction evidence="1">
        <text>ATP + protein L-histidine = ADP + protein N-phospho-L-histidine.</text>
        <dbReference type="EC" id="2.7.13.3"/>
    </reaction>
</comment>
<evidence type="ECO:0000256" key="8">
    <source>
        <dbReference type="ARBA" id="ARBA00022840"/>
    </source>
</evidence>
<proteinExistence type="predicted"/>
<evidence type="ECO:0000256" key="9">
    <source>
        <dbReference type="ARBA" id="ARBA00023012"/>
    </source>
</evidence>
<evidence type="ECO:0000256" key="10">
    <source>
        <dbReference type="ARBA" id="ARBA00023136"/>
    </source>
</evidence>
<keyword evidence="15" id="KW-1185">Reference proteome</keyword>
<feature type="domain" description="Histidine kinase" evidence="13">
    <location>
        <begin position="192"/>
        <end position="409"/>
    </location>
</feature>
<dbReference type="Gene3D" id="1.10.287.130">
    <property type="match status" value="1"/>
</dbReference>
<comment type="subcellular location">
    <subcellularLocation>
        <location evidence="2">Cell membrane</location>
        <topology evidence="2">Multi-pass membrane protein</topology>
    </subcellularLocation>
</comment>
<dbReference type="FunFam" id="1.10.287.130:FF:000001">
    <property type="entry name" value="Two-component sensor histidine kinase"/>
    <property type="match status" value="1"/>
</dbReference>
<dbReference type="InterPro" id="IPR003661">
    <property type="entry name" value="HisK_dim/P_dom"/>
</dbReference>
<dbReference type="GO" id="GO:0005886">
    <property type="term" value="C:plasma membrane"/>
    <property type="evidence" value="ECO:0007669"/>
    <property type="project" value="UniProtKB-SubCell"/>
</dbReference>
<accession>A0A917S403</accession>
<dbReference type="InterPro" id="IPR003594">
    <property type="entry name" value="HATPase_dom"/>
</dbReference>
<keyword evidence="4" id="KW-0597">Phosphoprotein</keyword>
<dbReference type="GO" id="GO:0005524">
    <property type="term" value="F:ATP binding"/>
    <property type="evidence" value="ECO:0007669"/>
    <property type="project" value="UniProtKB-KW"/>
</dbReference>
<dbReference type="PANTHER" id="PTHR43711:SF1">
    <property type="entry name" value="HISTIDINE KINASE 1"/>
    <property type="match status" value="1"/>
</dbReference>
<dbReference type="PRINTS" id="PR00344">
    <property type="entry name" value="BCTRLSENSOR"/>
</dbReference>
<evidence type="ECO:0000256" key="1">
    <source>
        <dbReference type="ARBA" id="ARBA00000085"/>
    </source>
</evidence>
<dbReference type="CDD" id="cd00082">
    <property type="entry name" value="HisKA"/>
    <property type="match status" value="1"/>
</dbReference>
<dbReference type="GO" id="GO:0000155">
    <property type="term" value="F:phosphorelay sensor kinase activity"/>
    <property type="evidence" value="ECO:0007669"/>
    <property type="project" value="InterPro"/>
</dbReference>
<dbReference type="InterPro" id="IPR036890">
    <property type="entry name" value="HATPase_C_sf"/>
</dbReference>
<evidence type="ECO:0000256" key="3">
    <source>
        <dbReference type="ARBA" id="ARBA00012438"/>
    </source>
</evidence>